<dbReference type="RefSeq" id="XP_025379133.1">
    <property type="nucleotide sequence ID" value="XM_025521197.1"/>
</dbReference>
<comment type="similarity">
    <text evidence="2">Belongs to the zinc-containing alcohol dehydrogenase family.</text>
</comment>
<dbReference type="Proteomes" id="UP000245768">
    <property type="component" value="Unassembled WGS sequence"/>
</dbReference>
<dbReference type="GO" id="GO:0046872">
    <property type="term" value="F:metal ion binding"/>
    <property type="evidence" value="ECO:0007669"/>
    <property type="project" value="UniProtKB-KW"/>
</dbReference>
<evidence type="ECO:0000256" key="4">
    <source>
        <dbReference type="ARBA" id="ARBA00022833"/>
    </source>
</evidence>
<dbReference type="OrthoDB" id="1879366at2759"/>
<accession>A0A316YVY7</accession>
<dbReference type="InterPro" id="IPR013149">
    <property type="entry name" value="ADH-like_C"/>
</dbReference>
<evidence type="ECO:0000313" key="7">
    <source>
        <dbReference type="EMBL" id="PWN91935.1"/>
    </source>
</evidence>
<dbReference type="InterPro" id="IPR011032">
    <property type="entry name" value="GroES-like_sf"/>
</dbReference>
<dbReference type="Gene3D" id="3.40.50.720">
    <property type="entry name" value="NAD(P)-binding Rossmann-like Domain"/>
    <property type="match status" value="1"/>
</dbReference>
<feature type="domain" description="Enoyl reductase (ER)" evidence="6">
    <location>
        <begin position="27"/>
        <end position="377"/>
    </location>
</feature>
<dbReference type="SUPFAM" id="SSF51735">
    <property type="entry name" value="NAD(P)-binding Rossmann-fold domains"/>
    <property type="match status" value="1"/>
</dbReference>
<dbReference type="Pfam" id="PF08240">
    <property type="entry name" value="ADH_N"/>
    <property type="match status" value="1"/>
</dbReference>
<dbReference type="AlphaFoldDB" id="A0A316YVY7"/>
<dbReference type="SUPFAM" id="SSF50129">
    <property type="entry name" value="GroES-like"/>
    <property type="match status" value="1"/>
</dbReference>
<keyword evidence="5" id="KW-0560">Oxidoreductase</keyword>
<organism evidence="7 8">
    <name type="scientific">Acaromyces ingoldii</name>
    <dbReference type="NCBI Taxonomy" id="215250"/>
    <lineage>
        <taxon>Eukaryota</taxon>
        <taxon>Fungi</taxon>
        <taxon>Dikarya</taxon>
        <taxon>Basidiomycota</taxon>
        <taxon>Ustilaginomycotina</taxon>
        <taxon>Exobasidiomycetes</taxon>
        <taxon>Exobasidiales</taxon>
        <taxon>Cryptobasidiaceae</taxon>
        <taxon>Acaromyces</taxon>
    </lineage>
</organism>
<dbReference type="SMART" id="SM00829">
    <property type="entry name" value="PKS_ER"/>
    <property type="match status" value="1"/>
</dbReference>
<evidence type="ECO:0000313" key="8">
    <source>
        <dbReference type="Proteomes" id="UP000245768"/>
    </source>
</evidence>
<evidence type="ECO:0000259" key="6">
    <source>
        <dbReference type="SMART" id="SM00829"/>
    </source>
</evidence>
<keyword evidence="4" id="KW-0862">Zinc</keyword>
<evidence type="ECO:0000256" key="2">
    <source>
        <dbReference type="ARBA" id="ARBA00008072"/>
    </source>
</evidence>
<dbReference type="PANTHER" id="PTHR42940">
    <property type="entry name" value="ALCOHOL DEHYDROGENASE 1-RELATED"/>
    <property type="match status" value="1"/>
</dbReference>
<reference evidence="7" key="1">
    <citation type="journal article" date="2018" name="Mol. Biol. Evol.">
        <title>Broad Genomic Sampling Reveals a Smut Pathogenic Ancestry of the Fungal Clade Ustilaginomycotina.</title>
        <authorList>
            <person name="Kijpornyongpan T."/>
            <person name="Mondo S.J."/>
            <person name="Barry K."/>
            <person name="Sandor L."/>
            <person name="Lee J."/>
            <person name="Lipzen A."/>
            <person name="Pangilinan J."/>
            <person name="LaButti K."/>
            <person name="Hainaut M."/>
            <person name="Henrissat B."/>
            <person name="Grigoriev I.V."/>
            <person name="Spatafora J.W."/>
            <person name="Aime M.C."/>
        </authorList>
    </citation>
    <scope>NUCLEOTIDE SEQUENCE [LARGE SCALE GENOMIC DNA]</scope>
    <source>
        <strain evidence="7">MCA 4198</strain>
    </source>
</reference>
<comment type="cofactor">
    <cofactor evidence="1">
        <name>Zn(2+)</name>
        <dbReference type="ChEBI" id="CHEBI:29105"/>
    </cofactor>
</comment>
<dbReference type="GO" id="GO:0004022">
    <property type="term" value="F:alcohol dehydrogenase (NAD+) activity"/>
    <property type="evidence" value="ECO:0007669"/>
    <property type="project" value="TreeGrafter"/>
</dbReference>
<dbReference type="GO" id="GO:0005737">
    <property type="term" value="C:cytoplasm"/>
    <property type="evidence" value="ECO:0007669"/>
    <property type="project" value="TreeGrafter"/>
</dbReference>
<dbReference type="Gene3D" id="3.90.180.10">
    <property type="entry name" value="Medium-chain alcohol dehydrogenases, catalytic domain"/>
    <property type="match status" value="1"/>
</dbReference>
<keyword evidence="8" id="KW-1185">Reference proteome</keyword>
<protein>
    <submittedName>
        <fullName evidence="7">GroES-like protein</fullName>
    </submittedName>
</protein>
<proteinExistence type="inferred from homology"/>
<dbReference type="STRING" id="215250.A0A316YVY7"/>
<dbReference type="InParanoid" id="A0A316YVY7"/>
<dbReference type="InterPro" id="IPR036291">
    <property type="entry name" value="NAD(P)-bd_dom_sf"/>
</dbReference>
<dbReference type="InterPro" id="IPR013154">
    <property type="entry name" value="ADH-like_N"/>
</dbReference>
<evidence type="ECO:0000256" key="3">
    <source>
        <dbReference type="ARBA" id="ARBA00022723"/>
    </source>
</evidence>
<evidence type="ECO:0000256" key="5">
    <source>
        <dbReference type="ARBA" id="ARBA00023002"/>
    </source>
</evidence>
<dbReference type="EMBL" id="KZ819635">
    <property type="protein sequence ID" value="PWN91935.1"/>
    <property type="molecule type" value="Genomic_DNA"/>
</dbReference>
<dbReference type="GeneID" id="37043113"/>
<gene>
    <name evidence="7" type="ORF">FA10DRAFT_265753</name>
</gene>
<name>A0A316YVY7_9BASI</name>
<sequence length="382" mass="41335">MSATSSLPSKMRGLVLEKFAKSPEEEKTPYTYREDLPLPKLEPYQILLKSMTAGYCHTEMMVVRGEFDKMMQKDLPLVPSHEPTGKVVQWGSEVEAMIQRGEAKGLGPNGSLKVGDRLASLTSNNPCGKCDECKSDRSIFCSEIAFCGVTTDGAMADFVAVDIRSCIQLPDNLSFDTAAPLMCAGATIYAAIKRCNLSSGQSVAIVGAGALGHLGVQFAKCLGYKTVLIDSRDPPLEMCRTLKYPPDVTFNSSKVDVKDASSMAGAVKQCGGEVDAVIVTTDAIPAFQFGLELTKKHGLFMVVGQPQDPIPVPFFPLIFRDITIKGSFLSDASLTKEMCDLVAEKGVECRTKAYDLKDVHKLMSDYALPGHSGKLVVHVNKE</sequence>
<dbReference type="InterPro" id="IPR020843">
    <property type="entry name" value="ER"/>
</dbReference>
<dbReference type="PANTHER" id="PTHR42940:SF8">
    <property type="entry name" value="VACUOLAR PROTEIN SORTING-ASSOCIATED PROTEIN 11"/>
    <property type="match status" value="1"/>
</dbReference>
<evidence type="ECO:0000256" key="1">
    <source>
        <dbReference type="ARBA" id="ARBA00001947"/>
    </source>
</evidence>
<keyword evidence="3" id="KW-0479">Metal-binding</keyword>
<dbReference type="Pfam" id="PF00107">
    <property type="entry name" value="ADH_zinc_N"/>
    <property type="match status" value="1"/>
</dbReference>